<accession>A0A5J5EL80</accession>
<evidence type="ECO:0000313" key="2">
    <source>
        <dbReference type="EMBL" id="KAA8895874.1"/>
    </source>
</evidence>
<organism evidence="2 3">
    <name type="scientific">Sphaerosporella brunnea</name>
    <dbReference type="NCBI Taxonomy" id="1250544"/>
    <lineage>
        <taxon>Eukaryota</taxon>
        <taxon>Fungi</taxon>
        <taxon>Dikarya</taxon>
        <taxon>Ascomycota</taxon>
        <taxon>Pezizomycotina</taxon>
        <taxon>Pezizomycetes</taxon>
        <taxon>Pezizales</taxon>
        <taxon>Pyronemataceae</taxon>
        <taxon>Sphaerosporella</taxon>
    </lineage>
</organism>
<gene>
    <name evidence="2" type="ORF">FN846DRAFT_967633</name>
</gene>
<dbReference type="CDD" id="cd09917">
    <property type="entry name" value="F-box_SF"/>
    <property type="match status" value="1"/>
</dbReference>
<dbReference type="SUPFAM" id="SSF81383">
    <property type="entry name" value="F-box domain"/>
    <property type="match status" value="1"/>
</dbReference>
<protein>
    <recommendedName>
        <fullName evidence="1">F-box domain-containing protein</fullName>
    </recommendedName>
</protein>
<reference evidence="2 3" key="1">
    <citation type="submission" date="2019-09" db="EMBL/GenBank/DDBJ databases">
        <title>Draft genome of the ectomycorrhizal ascomycete Sphaerosporella brunnea.</title>
        <authorList>
            <consortium name="DOE Joint Genome Institute"/>
            <person name="Benucci G.M."/>
            <person name="Marozzi G."/>
            <person name="Antonielli L."/>
            <person name="Sanchez S."/>
            <person name="Marco P."/>
            <person name="Wang X."/>
            <person name="Falini L.B."/>
            <person name="Barry K."/>
            <person name="Haridas S."/>
            <person name="Lipzen A."/>
            <person name="Labutti K."/>
            <person name="Grigoriev I.V."/>
            <person name="Murat C."/>
            <person name="Martin F."/>
            <person name="Albertini E."/>
            <person name="Donnini D."/>
            <person name="Bonito G."/>
        </authorList>
    </citation>
    <scope>NUCLEOTIDE SEQUENCE [LARGE SCALE GENOMIC DNA]</scope>
    <source>
        <strain evidence="2 3">Sb_GMNB300</strain>
    </source>
</reference>
<comment type="caution">
    <text evidence="2">The sequence shown here is derived from an EMBL/GenBank/DDBJ whole genome shotgun (WGS) entry which is preliminary data.</text>
</comment>
<dbReference type="InParanoid" id="A0A5J5EL80"/>
<dbReference type="InterPro" id="IPR036047">
    <property type="entry name" value="F-box-like_dom_sf"/>
</dbReference>
<sequence>MGQYWQLICPELQLTFGNWGKLGESLFDGTPEAIIERIAIPQPGPWVRAKLSPVPPSFPDSASPLINLPPELLNEIIARLPLQDLFVLALCSQQLYYTCRSRIVSILASLCGQLAGTSLICVGDYLEPGDYPPGIDWMPEIEELEKQLASILDNEGEAGSEDEDEYDDSFRSAKANPNLNSYADAFYEVVPDELGASRNMIAAHGDDNTWETVYLNSGKYLPDNLNHEYHHLSFFVSRSFYPKDLEWVLRNLTTKEYVRHSVVCPSANASAPFSSYRGVGLGHFLLSRICWSSDPSTAMSWDGIHRGIWAGHKFDITTIKAIEGDDSWKDVSIEGYEELKAIWKSEYGDEWEERLL</sequence>
<name>A0A5J5EL80_9PEZI</name>
<dbReference type="InterPro" id="IPR001810">
    <property type="entry name" value="F-box_dom"/>
</dbReference>
<evidence type="ECO:0000313" key="3">
    <source>
        <dbReference type="Proteomes" id="UP000326924"/>
    </source>
</evidence>
<dbReference type="PROSITE" id="PS50181">
    <property type="entry name" value="FBOX"/>
    <property type="match status" value="1"/>
</dbReference>
<feature type="domain" description="F-box" evidence="1">
    <location>
        <begin position="62"/>
        <end position="110"/>
    </location>
</feature>
<dbReference type="AlphaFoldDB" id="A0A5J5EL80"/>
<evidence type="ECO:0000259" key="1">
    <source>
        <dbReference type="PROSITE" id="PS50181"/>
    </source>
</evidence>
<dbReference type="EMBL" id="VXIS01000239">
    <property type="protein sequence ID" value="KAA8895874.1"/>
    <property type="molecule type" value="Genomic_DNA"/>
</dbReference>
<dbReference type="Proteomes" id="UP000326924">
    <property type="component" value="Unassembled WGS sequence"/>
</dbReference>
<keyword evidence="3" id="KW-1185">Reference proteome</keyword>
<dbReference type="Pfam" id="PF00646">
    <property type="entry name" value="F-box"/>
    <property type="match status" value="1"/>
</dbReference>
<dbReference type="SMART" id="SM00256">
    <property type="entry name" value="FBOX"/>
    <property type="match status" value="1"/>
</dbReference>
<proteinExistence type="predicted"/>
<dbReference type="OrthoDB" id="2588098at2759"/>